<accession>A0A6J5N5N3</accession>
<proteinExistence type="predicted"/>
<organism evidence="1">
    <name type="scientific">uncultured Caudovirales phage</name>
    <dbReference type="NCBI Taxonomy" id="2100421"/>
    <lineage>
        <taxon>Viruses</taxon>
        <taxon>Duplodnaviria</taxon>
        <taxon>Heunggongvirae</taxon>
        <taxon>Uroviricota</taxon>
        <taxon>Caudoviricetes</taxon>
        <taxon>Peduoviridae</taxon>
        <taxon>Maltschvirus</taxon>
        <taxon>Maltschvirus maltsch</taxon>
    </lineage>
</organism>
<reference evidence="1" key="1">
    <citation type="submission" date="2020-04" db="EMBL/GenBank/DDBJ databases">
        <authorList>
            <person name="Chiriac C."/>
            <person name="Salcher M."/>
            <person name="Ghai R."/>
            <person name="Kavagutti S V."/>
        </authorList>
    </citation>
    <scope>NUCLEOTIDE SEQUENCE</scope>
</reference>
<dbReference type="EMBL" id="LR796578">
    <property type="protein sequence ID" value="CAB4152656.1"/>
    <property type="molecule type" value="Genomic_DNA"/>
</dbReference>
<name>A0A6J5N5N3_9CAUD</name>
<protein>
    <submittedName>
        <fullName evidence="1">Uncharacterized protein</fullName>
    </submittedName>
</protein>
<evidence type="ECO:0000313" key="1">
    <source>
        <dbReference type="EMBL" id="CAB4152656.1"/>
    </source>
</evidence>
<gene>
    <name evidence="1" type="ORF">UFOVP603_19</name>
</gene>
<sequence length="103" mass="12214">MNDNYPEIWLFRFVNEQSKKEYFCNLTDLSTTKKRFNLFNLYEGTSITLPLGDYQYYVYQMEITGEENYNLGFLCEQGKARVKTDSVAIPTFIQTTTIKNIYE</sequence>